<dbReference type="GeneID" id="83881626"/>
<gene>
    <name evidence="1" type="ORF">PH7735_02615</name>
</gene>
<name>A0A0P1IB65_9RHOB</name>
<proteinExistence type="predicted"/>
<sequence length="369" mass="41274">MTWKARLILICISVILCLGMTLSYFGFGLQGRHQPIAGKQPVYWLSEDKLILLGTKDLFLRDFADGVNESVFFAIPIDRRASNQFRLGGCYSEDTLRLGLRHSSEADARGYGSSHYRLDLENEAVNTVSLEGSTSAKPINRFDCQQGTNELVARHIRSFAEGREPLLAVGKQDHFSSKDVRDLVAATDLGRTILEYINSDSTRRIVLERPSVFDPPSGFQTGVTKDRGAARYLAYLSNAHRSDMAKKKNWPMSAWVIDFEQNDASKIELPAGPWVKEHPESLACFSCGCGCYRNLDMYLSGDRVYAHVWGRGYPRQEQGIFAIDAENTRKGWKLVAKGVIARHVAFSPDGCRMAYAHSRTTVLDLCSDS</sequence>
<protein>
    <submittedName>
        <fullName evidence="1">Uncharacterized protein</fullName>
    </submittedName>
</protein>
<dbReference type="AlphaFoldDB" id="A0A0P1IB65"/>
<keyword evidence="2" id="KW-1185">Reference proteome</keyword>
<dbReference type="RefSeq" id="WP_058311764.1">
    <property type="nucleotide sequence ID" value="NZ_CYTW01000002.1"/>
</dbReference>
<evidence type="ECO:0000313" key="2">
    <source>
        <dbReference type="Proteomes" id="UP000051870"/>
    </source>
</evidence>
<accession>A0A0P1IB65</accession>
<dbReference type="EMBL" id="CYTW01000002">
    <property type="protein sequence ID" value="CUK02570.1"/>
    <property type="molecule type" value="Genomic_DNA"/>
</dbReference>
<organism evidence="1 2">
    <name type="scientific">Shimia thalassica</name>
    <dbReference type="NCBI Taxonomy" id="1715693"/>
    <lineage>
        <taxon>Bacteria</taxon>
        <taxon>Pseudomonadati</taxon>
        <taxon>Pseudomonadota</taxon>
        <taxon>Alphaproteobacteria</taxon>
        <taxon>Rhodobacterales</taxon>
        <taxon>Roseobacteraceae</taxon>
    </lineage>
</organism>
<reference evidence="2" key="1">
    <citation type="submission" date="2015-09" db="EMBL/GenBank/DDBJ databases">
        <authorList>
            <person name="Rodrigo-Torres Lidia"/>
            <person name="Arahal R.David."/>
        </authorList>
    </citation>
    <scope>NUCLEOTIDE SEQUENCE [LARGE SCALE GENOMIC DNA]</scope>
    <source>
        <strain evidence="2">CECT 7735</strain>
    </source>
</reference>
<evidence type="ECO:0000313" key="1">
    <source>
        <dbReference type="EMBL" id="CUK02570.1"/>
    </source>
</evidence>
<dbReference type="STRING" id="1715693.PH7735_02615"/>
<dbReference type="Proteomes" id="UP000051870">
    <property type="component" value="Unassembled WGS sequence"/>
</dbReference>